<evidence type="ECO:0000313" key="2">
    <source>
        <dbReference type="Proteomes" id="UP000499080"/>
    </source>
</evidence>
<gene>
    <name evidence="1" type="ORF">AVEN_181161_1</name>
</gene>
<comment type="caution">
    <text evidence="1">The sequence shown here is derived from an EMBL/GenBank/DDBJ whole genome shotgun (WGS) entry which is preliminary data.</text>
</comment>
<accession>A0A4Y2V032</accession>
<name>A0A4Y2V032_ARAVE</name>
<keyword evidence="2" id="KW-1185">Reference proteome</keyword>
<sequence>LTGKIFCLYRLWKAECVAFQIVPPSLYKQYSATDGLCYCACTAAEICTVLKVYLYKERHTVFRCLSPEYCYESVTDFPCHVSLTERKRDLKRFVLDAKPMTTDLGEKHGDFDDKMKVLKNTRIKPYFFYEPRYGDFSREFHVTSRLVVGLYKPEMLKLD</sequence>
<protein>
    <submittedName>
        <fullName evidence="1">Uncharacterized protein</fullName>
    </submittedName>
</protein>
<proteinExistence type="predicted"/>
<evidence type="ECO:0000313" key="1">
    <source>
        <dbReference type="EMBL" id="GBO18579.1"/>
    </source>
</evidence>
<organism evidence="1 2">
    <name type="scientific">Araneus ventricosus</name>
    <name type="common">Orbweaver spider</name>
    <name type="synonym">Epeira ventricosa</name>
    <dbReference type="NCBI Taxonomy" id="182803"/>
    <lineage>
        <taxon>Eukaryota</taxon>
        <taxon>Metazoa</taxon>
        <taxon>Ecdysozoa</taxon>
        <taxon>Arthropoda</taxon>
        <taxon>Chelicerata</taxon>
        <taxon>Arachnida</taxon>
        <taxon>Araneae</taxon>
        <taxon>Araneomorphae</taxon>
        <taxon>Entelegynae</taxon>
        <taxon>Araneoidea</taxon>
        <taxon>Araneidae</taxon>
        <taxon>Araneus</taxon>
    </lineage>
</organism>
<reference evidence="1 2" key="1">
    <citation type="journal article" date="2019" name="Sci. Rep.">
        <title>Orb-weaving spider Araneus ventricosus genome elucidates the spidroin gene catalogue.</title>
        <authorList>
            <person name="Kono N."/>
            <person name="Nakamura H."/>
            <person name="Ohtoshi R."/>
            <person name="Moran D.A.P."/>
            <person name="Shinohara A."/>
            <person name="Yoshida Y."/>
            <person name="Fujiwara M."/>
            <person name="Mori M."/>
            <person name="Tomita M."/>
            <person name="Arakawa K."/>
        </authorList>
    </citation>
    <scope>NUCLEOTIDE SEQUENCE [LARGE SCALE GENOMIC DNA]</scope>
</reference>
<feature type="non-terminal residue" evidence="1">
    <location>
        <position position="1"/>
    </location>
</feature>
<dbReference type="AlphaFoldDB" id="A0A4Y2V032"/>
<dbReference type="EMBL" id="BGPR01042180">
    <property type="protein sequence ID" value="GBO18579.1"/>
    <property type="molecule type" value="Genomic_DNA"/>
</dbReference>
<dbReference type="Proteomes" id="UP000499080">
    <property type="component" value="Unassembled WGS sequence"/>
</dbReference>